<proteinExistence type="predicted"/>
<feature type="region of interest" description="Disordered" evidence="1">
    <location>
        <begin position="29"/>
        <end position="108"/>
    </location>
</feature>
<organism evidence="3 4">
    <name type="scientific">Cyclotella atomus</name>
    <dbReference type="NCBI Taxonomy" id="382360"/>
    <lineage>
        <taxon>Eukaryota</taxon>
        <taxon>Sar</taxon>
        <taxon>Stramenopiles</taxon>
        <taxon>Ochrophyta</taxon>
        <taxon>Bacillariophyta</taxon>
        <taxon>Coscinodiscophyceae</taxon>
        <taxon>Thalassiosirophycidae</taxon>
        <taxon>Stephanodiscales</taxon>
        <taxon>Stephanodiscaceae</taxon>
        <taxon>Cyclotella</taxon>
    </lineage>
</organism>
<keyword evidence="4" id="KW-1185">Reference proteome</keyword>
<feature type="region of interest" description="Disordered" evidence="1">
    <location>
        <begin position="566"/>
        <end position="587"/>
    </location>
</feature>
<protein>
    <submittedName>
        <fullName evidence="3">Uncharacterized protein</fullName>
    </submittedName>
</protein>
<name>A0ABD3NVZ6_9STRA</name>
<feature type="region of interest" description="Disordered" evidence="1">
    <location>
        <begin position="623"/>
        <end position="649"/>
    </location>
</feature>
<feature type="compositionally biased region" description="Low complexity" evidence="1">
    <location>
        <begin position="569"/>
        <end position="586"/>
    </location>
</feature>
<gene>
    <name evidence="3" type="ORF">ACHAWO_004927</name>
</gene>
<keyword evidence="2" id="KW-0472">Membrane</keyword>
<evidence type="ECO:0000256" key="1">
    <source>
        <dbReference type="SAM" id="MobiDB-lite"/>
    </source>
</evidence>
<dbReference type="AlphaFoldDB" id="A0ABD3NVZ6"/>
<dbReference type="Gene3D" id="2.130.10.10">
    <property type="entry name" value="YVTN repeat-like/Quinoprotein amine dehydrogenase"/>
    <property type="match status" value="2"/>
</dbReference>
<sequence length="1086" mass="114226">MTTKAAQQRARNRKASVDAPRIGVFQVSESTRFFGDDPLDDSENSSPSLPGKIRGQTSKSGPMDSIISGDGSCDSENIRKVASGENTAQGVKKVSEESKNGNPFMAGSNNVNSKNMNPFMDGSNHSSNLSNRSNRVGPFESGYQDFMVDDMHEEEIDVSELVVEKWNQSYQSLTKSDKLDASSRKSRKSIGALDMVDKTKDTYDGSINYGANTKKGYYNLSQHDDRNTFMTNMNGVGGRVPGEQVYNDEEDQTQDSPLFRADNFKKKGASMMNGLSKDNPFADDEDSLRIETHKPRSNGMESNARYASMQEMLDEEHALPFSAETRKGIGGFIDKTFGEKKSKRRKITAASVILLICGGIGAALYVILGMKPADSEFKGSEMLAVPTAPTQAPSRAIPNGPTSPSFLLPSSLLNTSGLPPFGNIGNSTIDNTVPTTNSSTSAENSTAAPSKTPENETSTTVVSIEFNISTAPTVAALFNRSSSPSIDLNTSITPTPQPSIIPEGNSTANETIVDTDTTDDDELGKETISANETLSLVPTPVPLDNNSTESLMPSVALNESTNITDLNETTSSVPTPTPSSVNVSGSIAPSTMNVSESIAPSSMNVSESLMPSVANNETLNATDANNETDANQTMVPTPSPSAKNASESLMPSVANASESLMPSVANASESLMPSIAMINETASPTLPSNESDFLDELSDPWKLYKSYPHDEPSSLFGTAVAMSADPMLLVVGAKDALNEAGDASGAVYVYSLDDNGKSSQPHVLYGENAYDEMGSAIAISDDGTRIVIGYRSEADQTGAVRVYSLTDGSYTQLGDTIVGAVEGGRTGWAVSISGDGSTVAVGAPKGGAEGGGSVRTYQFDGQFWVLYGSEIEGGADASVGYSVSLSFDGGILAVGNPKAGNREGSVNAGKVATYMIEGSEWSLAGEVYGIYSEDVEGTSVALSPDGMYMVTGSKGRNGEDGSIISTGSCQLYQNSNGRRWRLRNSLIGQSADERLGTWVSISRDSSVFACGGVAATLDGFGTYGVVRAYNRRTSSEAAIWPRAKGAESSSFGASLAFSPLGLAVGAPEYSGGSGGSLTGNVEIFSV</sequence>
<dbReference type="EMBL" id="JALLPJ020000929">
    <property type="protein sequence ID" value="KAL3779538.1"/>
    <property type="molecule type" value="Genomic_DNA"/>
</dbReference>
<dbReference type="InterPro" id="IPR015943">
    <property type="entry name" value="WD40/YVTN_repeat-like_dom_sf"/>
</dbReference>
<evidence type="ECO:0000313" key="4">
    <source>
        <dbReference type="Proteomes" id="UP001530400"/>
    </source>
</evidence>
<keyword evidence="2" id="KW-0812">Transmembrane</keyword>
<feature type="compositionally biased region" description="Low complexity" evidence="1">
    <location>
        <begin position="64"/>
        <end position="75"/>
    </location>
</feature>
<feature type="transmembrane region" description="Helical" evidence="2">
    <location>
        <begin position="347"/>
        <end position="368"/>
    </location>
</feature>
<accession>A0ABD3NVZ6</accession>
<feature type="compositionally biased region" description="Low complexity" evidence="1">
    <location>
        <begin position="434"/>
        <end position="450"/>
    </location>
</feature>
<comment type="caution">
    <text evidence="3">The sequence shown here is derived from an EMBL/GenBank/DDBJ whole genome shotgun (WGS) entry which is preliminary data.</text>
</comment>
<dbReference type="Proteomes" id="UP001530400">
    <property type="component" value="Unassembled WGS sequence"/>
</dbReference>
<keyword evidence="2" id="KW-1133">Transmembrane helix</keyword>
<feature type="region of interest" description="Disordered" evidence="1">
    <location>
        <begin position="426"/>
        <end position="458"/>
    </location>
</feature>
<feature type="compositionally biased region" description="Polar residues" evidence="1">
    <location>
        <begin position="634"/>
        <end position="649"/>
    </location>
</feature>
<dbReference type="SUPFAM" id="SSF82171">
    <property type="entry name" value="DPP6 N-terminal domain-like"/>
    <property type="match status" value="1"/>
</dbReference>
<reference evidence="3 4" key="1">
    <citation type="submission" date="2024-10" db="EMBL/GenBank/DDBJ databases">
        <title>Updated reference genomes for cyclostephanoid diatoms.</title>
        <authorList>
            <person name="Roberts W.R."/>
            <person name="Alverson A.J."/>
        </authorList>
    </citation>
    <scope>NUCLEOTIDE SEQUENCE [LARGE SCALE GENOMIC DNA]</scope>
    <source>
        <strain evidence="3 4">AJA010-31</strain>
    </source>
</reference>
<evidence type="ECO:0000256" key="2">
    <source>
        <dbReference type="SAM" id="Phobius"/>
    </source>
</evidence>
<feature type="compositionally biased region" description="Low complexity" evidence="1">
    <location>
        <begin position="623"/>
        <end position="633"/>
    </location>
</feature>
<evidence type="ECO:0000313" key="3">
    <source>
        <dbReference type="EMBL" id="KAL3779538.1"/>
    </source>
</evidence>